<proteinExistence type="predicted"/>
<reference evidence="1 2" key="1">
    <citation type="submission" date="2019-01" db="EMBL/GenBank/DDBJ databases">
        <title>Draft genome sequence of Dictyobacter sp. Uno17.</title>
        <authorList>
            <person name="Wang C.M."/>
            <person name="Zheng Y."/>
            <person name="Sakai Y."/>
            <person name="Abe K."/>
            <person name="Yokota A."/>
            <person name="Yabe S."/>
        </authorList>
    </citation>
    <scope>NUCLEOTIDE SEQUENCE [LARGE SCALE GENOMIC DNA]</scope>
    <source>
        <strain evidence="1 2">Uno17</strain>
    </source>
</reference>
<gene>
    <name evidence="1" type="ORF">KDI_44450</name>
</gene>
<keyword evidence="2" id="KW-1185">Reference proteome</keyword>
<name>A0A5A5TH35_9CHLR</name>
<organism evidence="1 2">
    <name type="scientific">Dictyobacter arantiisoli</name>
    <dbReference type="NCBI Taxonomy" id="2014874"/>
    <lineage>
        <taxon>Bacteria</taxon>
        <taxon>Bacillati</taxon>
        <taxon>Chloroflexota</taxon>
        <taxon>Ktedonobacteria</taxon>
        <taxon>Ktedonobacterales</taxon>
        <taxon>Dictyobacteraceae</taxon>
        <taxon>Dictyobacter</taxon>
    </lineage>
</organism>
<sequence>MLPTLITANHVRVDERIASRLSDRALVTMVVMDQAKDYRPHNVLEQED</sequence>
<dbReference type="AlphaFoldDB" id="A0A5A5TH35"/>
<dbReference type="EMBL" id="BIXY01000086">
    <property type="protein sequence ID" value="GCF10881.1"/>
    <property type="molecule type" value="Genomic_DNA"/>
</dbReference>
<comment type="caution">
    <text evidence="1">The sequence shown here is derived from an EMBL/GenBank/DDBJ whole genome shotgun (WGS) entry which is preliminary data.</text>
</comment>
<protein>
    <submittedName>
        <fullName evidence="1">Uncharacterized protein</fullName>
    </submittedName>
</protein>
<accession>A0A5A5TH35</accession>
<dbReference type="Proteomes" id="UP000322530">
    <property type="component" value="Unassembled WGS sequence"/>
</dbReference>
<evidence type="ECO:0000313" key="1">
    <source>
        <dbReference type="EMBL" id="GCF10881.1"/>
    </source>
</evidence>
<evidence type="ECO:0000313" key="2">
    <source>
        <dbReference type="Proteomes" id="UP000322530"/>
    </source>
</evidence>
<dbReference type="RefSeq" id="WP_172632343.1">
    <property type="nucleotide sequence ID" value="NZ_BIXY01000086.1"/>
</dbReference>